<gene>
    <name evidence="3" type="ORF">DVJ77_15420</name>
</gene>
<dbReference type="NCBIfam" id="TIGR01414">
    <property type="entry name" value="autotrans_barl"/>
    <property type="match status" value="1"/>
</dbReference>
<keyword evidence="1" id="KW-0732">Signal</keyword>
<dbReference type="Proteomes" id="UP000253782">
    <property type="component" value="Unassembled WGS sequence"/>
</dbReference>
<dbReference type="OrthoDB" id="5935280at2"/>
<feature type="signal peptide" evidence="1">
    <location>
        <begin position="1"/>
        <end position="18"/>
    </location>
</feature>
<protein>
    <submittedName>
        <fullName evidence="3">Autotransporter domain-containing protein</fullName>
    </submittedName>
</protein>
<dbReference type="EMBL" id="QQAH01000015">
    <property type="protein sequence ID" value="RDD80630.1"/>
    <property type="molecule type" value="Genomic_DNA"/>
</dbReference>
<evidence type="ECO:0000313" key="3">
    <source>
        <dbReference type="EMBL" id="RDD80630.1"/>
    </source>
</evidence>
<dbReference type="Pfam" id="PF03797">
    <property type="entry name" value="Autotransporter"/>
    <property type="match status" value="1"/>
</dbReference>
<dbReference type="InterPro" id="IPR029045">
    <property type="entry name" value="ClpP/crotonase-like_dom_sf"/>
</dbReference>
<sequence length="1017" mass="109064">MKLKVMAALTAAALGTLAGGGTAEAMNIHVNGNQVFLSGDVKYSDLYVLADVIDRLRSQGKSIDTLVMRNSNGGSVYAGYDIGDFARRNNLKTVVSGYCISACSMMFVGGATRAFANQDQPLWNQYIGIHGVTGGDGGYQDSSRSTPFYQYFLQAIANGNPANTDTQLQDDAFSDHGSAYARLFDPAAKQNPAVFWCHSNCNDPKQYKAYPNDNVYNLGYITEHTAAATTDTLTVSKNVSGNINPNYYNAYDPSVRPYLNETMTSFSEAWNFLTANLSPQSAPVLTNQAFLDDIEVQLYNRLSPADRKRLLTQYTAAYYLQTETLQQFQQNLTDPNSYESQSFAQINNYSALPFVDRNVLSVGDAYGIIKVTNGATWTLGSGLHSAADALILDGGNLHLDGGTLNVSDNYFSNGGVLEGAGTLGAATQWATVYVSDLARIHPTGNGLDVTGNIRLNANALLAIDVNPALAHGPAPLRFDLYNGGTYSSMSALSIRSKTDQLALNVSPGFYQPGQKYALVGYSADLPKQLASAAAAQISPSDINIVYGSFKHLLRADANGVPLAGYDVDPTAADPRLAAFHPFDGSLVSFQLIQQLNGIWLQANNPFADSSLCGPADCGLSHALSAAAQMPGNGLQPLLGALEFANSTQAARVAGQLRGESYGSLRTASLSLLGDFGGALNQHLRAANPSAEQAANVAFAAGAAGMGLDNPRRTGDLSSMMSYLVANDDTTGGGTSHSDGAALWGRLFGNRGHLDGSNGVAGMRQHSVGVMLGLDKQVGASTVIGGSLGYGKLRADGVDNGFNGRVRALDARFYVDYRYDRGYLDAVVGYTHLRNSTHRAIELPPYFAQANARYDGNAYSLHLEHGWTLRDRHDVVWQPIFPSIDLVRLPGTHFADQGAGAAGLNVDAKHVTDSRIGVGLQVYKTFDWSSHGELTPHARLLLQHRFSAHENGFLADLQGYPQGVFEVSSQREGLNHALLNLGLSARRGASTSFMLDYLGDFAKRHRDHGVMLGARYRW</sequence>
<dbReference type="GO" id="GO:0019867">
    <property type="term" value="C:outer membrane"/>
    <property type="evidence" value="ECO:0007669"/>
    <property type="project" value="InterPro"/>
</dbReference>
<comment type="caution">
    <text evidence="3">The sequence shown here is derived from an EMBL/GenBank/DDBJ whole genome shotgun (WGS) entry which is preliminary data.</text>
</comment>
<feature type="domain" description="Autotransporter" evidence="2">
    <location>
        <begin position="735"/>
        <end position="1017"/>
    </location>
</feature>
<dbReference type="Gene3D" id="3.90.226.10">
    <property type="entry name" value="2-enoyl-CoA Hydratase, Chain A, domain 1"/>
    <property type="match status" value="1"/>
</dbReference>
<dbReference type="SUPFAM" id="SSF103515">
    <property type="entry name" value="Autotransporter"/>
    <property type="match status" value="1"/>
</dbReference>
<dbReference type="Gene3D" id="2.40.128.130">
    <property type="entry name" value="Autotransporter beta-domain"/>
    <property type="match status" value="1"/>
</dbReference>
<organism evidence="3 4">
    <name type="scientific">Dyella tabacisoli</name>
    <dbReference type="NCBI Taxonomy" id="2282381"/>
    <lineage>
        <taxon>Bacteria</taxon>
        <taxon>Pseudomonadati</taxon>
        <taxon>Pseudomonadota</taxon>
        <taxon>Gammaproteobacteria</taxon>
        <taxon>Lysobacterales</taxon>
        <taxon>Rhodanobacteraceae</taxon>
        <taxon>Dyella</taxon>
    </lineage>
</organism>
<dbReference type="SMART" id="SM00869">
    <property type="entry name" value="Autotransporter"/>
    <property type="match status" value="1"/>
</dbReference>
<proteinExistence type="predicted"/>
<accession>A0A369UM10</accession>
<name>A0A369UM10_9GAMM</name>
<dbReference type="SUPFAM" id="SSF52096">
    <property type="entry name" value="ClpP/crotonase"/>
    <property type="match status" value="1"/>
</dbReference>
<dbReference type="InterPro" id="IPR006315">
    <property type="entry name" value="OM_autotransptr_brl_dom"/>
</dbReference>
<dbReference type="PROSITE" id="PS51208">
    <property type="entry name" value="AUTOTRANSPORTER"/>
    <property type="match status" value="1"/>
</dbReference>
<dbReference type="InterPro" id="IPR036709">
    <property type="entry name" value="Autotransporte_beta_dom_sf"/>
</dbReference>
<evidence type="ECO:0000256" key="1">
    <source>
        <dbReference type="SAM" id="SignalP"/>
    </source>
</evidence>
<dbReference type="RefSeq" id="WP_114846414.1">
    <property type="nucleotide sequence ID" value="NZ_JBHSPE010000002.1"/>
</dbReference>
<dbReference type="AlphaFoldDB" id="A0A369UM10"/>
<keyword evidence="4" id="KW-1185">Reference proteome</keyword>
<evidence type="ECO:0000313" key="4">
    <source>
        <dbReference type="Proteomes" id="UP000253782"/>
    </source>
</evidence>
<feature type="chain" id="PRO_5016629301" evidence="1">
    <location>
        <begin position="19"/>
        <end position="1017"/>
    </location>
</feature>
<reference evidence="3 4" key="1">
    <citation type="submission" date="2018-07" db="EMBL/GenBank/DDBJ databases">
        <title>Dyella tabacisoli L4-6T, whole genome shotgun sequence.</title>
        <authorList>
            <person name="Zhou X.-K."/>
            <person name="Li W.-J."/>
            <person name="Duan Y.-Q."/>
        </authorList>
    </citation>
    <scope>NUCLEOTIDE SEQUENCE [LARGE SCALE GENOMIC DNA]</scope>
    <source>
        <strain evidence="3 4">L4-6</strain>
    </source>
</reference>
<dbReference type="InterPro" id="IPR005546">
    <property type="entry name" value="Autotransporte_beta"/>
</dbReference>
<evidence type="ECO:0000259" key="2">
    <source>
        <dbReference type="PROSITE" id="PS51208"/>
    </source>
</evidence>